<dbReference type="AlphaFoldDB" id="A0A5C6LYT9"/>
<gene>
    <name evidence="1" type="ORF">FEF09_01965</name>
</gene>
<protein>
    <submittedName>
        <fullName evidence="1">Uncharacterized protein</fullName>
    </submittedName>
</protein>
<dbReference type="EMBL" id="VOHS01000001">
    <property type="protein sequence ID" value="TWW02595.1"/>
    <property type="molecule type" value="Genomic_DNA"/>
</dbReference>
<evidence type="ECO:0000313" key="2">
    <source>
        <dbReference type="Proteomes" id="UP000318815"/>
    </source>
</evidence>
<proteinExistence type="predicted"/>
<dbReference type="Proteomes" id="UP000318815">
    <property type="component" value="Unassembled WGS sequence"/>
</dbReference>
<accession>A0A5C6LYT9</accession>
<organism evidence="1 2">
    <name type="scientific">Chitinophaga pinensis</name>
    <dbReference type="NCBI Taxonomy" id="79329"/>
    <lineage>
        <taxon>Bacteria</taxon>
        <taxon>Pseudomonadati</taxon>
        <taxon>Bacteroidota</taxon>
        <taxon>Chitinophagia</taxon>
        <taxon>Chitinophagales</taxon>
        <taxon>Chitinophagaceae</taxon>
        <taxon>Chitinophaga</taxon>
    </lineage>
</organism>
<comment type="caution">
    <text evidence="1">The sequence shown here is derived from an EMBL/GenBank/DDBJ whole genome shotgun (WGS) entry which is preliminary data.</text>
</comment>
<evidence type="ECO:0000313" key="1">
    <source>
        <dbReference type="EMBL" id="TWW02595.1"/>
    </source>
</evidence>
<name>A0A5C6LYT9_9BACT</name>
<keyword evidence="2" id="KW-1185">Reference proteome</keyword>
<reference evidence="1 2" key="1">
    <citation type="submission" date="2019-08" db="EMBL/GenBank/DDBJ databases">
        <title>Whole genome sequencing of chitin degrading bacteria Chitinophaga pinensis YS16.</title>
        <authorList>
            <person name="Singh R.P."/>
            <person name="Manchanda G."/>
            <person name="Maurya I.K."/>
            <person name="Joshi N.K."/>
            <person name="Srivastava A.K."/>
        </authorList>
    </citation>
    <scope>NUCLEOTIDE SEQUENCE [LARGE SCALE GENOMIC DNA]</scope>
    <source>
        <strain evidence="1 2">YS-16</strain>
    </source>
</reference>
<dbReference type="RefSeq" id="WP_146303365.1">
    <property type="nucleotide sequence ID" value="NZ_VOHS01000001.1"/>
</dbReference>
<sequence>MPAGFLGILVNGVDWGFVATNDIADILVEDPRDIRRNWVVSEQGKWQVVKFPISAASEVDPAVPDEKAAYYSL</sequence>